<feature type="signal peptide" evidence="1">
    <location>
        <begin position="1"/>
        <end position="22"/>
    </location>
</feature>
<reference evidence="3 4" key="1">
    <citation type="submission" date="2017-12" db="EMBL/GenBank/DDBJ databases">
        <title>Confluentibacter flavum sp. nov., isolated from the saline lake.</title>
        <authorList>
            <person name="Yu L."/>
        </authorList>
    </citation>
    <scope>NUCLEOTIDE SEQUENCE [LARGE SCALE GENOMIC DNA]</scope>
    <source>
        <strain evidence="3 4">3B</strain>
    </source>
</reference>
<evidence type="ECO:0000256" key="1">
    <source>
        <dbReference type="SAM" id="SignalP"/>
    </source>
</evidence>
<dbReference type="Proteomes" id="UP000233435">
    <property type="component" value="Unassembled WGS sequence"/>
</dbReference>
<accession>A0A2N3HK41</accession>
<dbReference type="Pfam" id="PF21347">
    <property type="entry name" value="DUF3108_like"/>
    <property type="match status" value="1"/>
</dbReference>
<dbReference type="AlphaFoldDB" id="A0A2N3HK41"/>
<proteinExistence type="predicted"/>
<organism evidence="3 4">
    <name type="scientific">Confluentibacter flavum</name>
    <dbReference type="NCBI Taxonomy" id="1909700"/>
    <lineage>
        <taxon>Bacteria</taxon>
        <taxon>Pseudomonadati</taxon>
        <taxon>Bacteroidota</taxon>
        <taxon>Flavobacteriia</taxon>
        <taxon>Flavobacteriales</taxon>
        <taxon>Flavobacteriaceae</taxon>
        <taxon>Confluentibacter</taxon>
    </lineage>
</organism>
<evidence type="ECO:0000313" key="3">
    <source>
        <dbReference type="EMBL" id="PKQ45340.1"/>
    </source>
</evidence>
<evidence type="ECO:0000313" key="4">
    <source>
        <dbReference type="Proteomes" id="UP000233435"/>
    </source>
</evidence>
<dbReference type="Gene3D" id="2.40.360.20">
    <property type="match status" value="1"/>
</dbReference>
<name>A0A2N3HK41_9FLAO</name>
<comment type="caution">
    <text evidence="3">The sequence shown here is derived from an EMBL/GenBank/DDBJ whole genome shotgun (WGS) entry which is preliminary data.</text>
</comment>
<keyword evidence="4" id="KW-1185">Reference proteome</keyword>
<dbReference type="InterPro" id="IPR049279">
    <property type="entry name" value="DUF3108-like"/>
</dbReference>
<feature type="domain" description="DUF3108" evidence="2">
    <location>
        <begin position="31"/>
        <end position="220"/>
    </location>
</feature>
<keyword evidence="1" id="KW-0732">Signal</keyword>
<dbReference type="EMBL" id="PJEO01000028">
    <property type="protein sequence ID" value="PKQ45340.1"/>
    <property type="molecule type" value="Genomic_DNA"/>
</dbReference>
<sequence length="225" mass="24827">MKTKITLLVLMLLASITTISQNACSTYYPFKEGAKFQITSFDKKGKKESVVDYEIVSIKNNVATINTKISDDKGKEVSTASYEMTCDGDGISIDFKSLMNPEMLKQYKDMEVEMTGTNIELPNNLSVGQNLKDAQLNMAINMGGIKMNMSIDMVDRKVNAKESVTTAAGTFDCFALSYNTEMKIGIKQSFEIKEWISEGVGAVKSETYNKGGKLLGYSELTSITK</sequence>
<evidence type="ECO:0000259" key="2">
    <source>
        <dbReference type="Pfam" id="PF21347"/>
    </source>
</evidence>
<dbReference type="RefSeq" id="WP_106659554.1">
    <property type="nucleotide sequence ID" value="NZ_PJEO01000028.1"/>
</dbReference>
<protein>
    <recommendedName>
        <fullName evidence="2">DUF3108 domain-containing protein</fullName>
    </recommendedName>
</protein>
<gene>
    <name evidence="3" type="ORF">CSW08_08990</name>
</gene>
<dbReference type="OrthoDB" id="665223at2"/>
<feature type="chain" id="PRO_5014703971" description="DUF3108 domain-containing protein" evidence="1">
    <location>
        <begin position="23"/>
        <end position="225"/>
    </location>
</feature>